<feature type="domain" description="DUF305" evidence="2">
    <location>
        <begin position="24"/>
        <end position="106"/>
    </location>
</feature>
<keyword evidence="1" id="KW-0732">Signal</keyword>
<dbReference type="EMBL" id="RTRY01000028">
    <property type="protein sequence ID" value="MJX49224.1"/>
    <property type="molecule type" value="Genomic_DNA"/>
</dbReference>
<feature type="signal peptide" evidence="1">
    <location>
        <begin position="1"/>
        <end position="18"/>
    </location>
</feature>
<gene>
    <name evidence="3" type="ORF">DTA53_20775</name>
</gene>
<dbReference type="PANTHER" id="PTHR36933">
    <property type="entry name" value="SLL0788 PROTEIN"/>
    <property type="match status" value="1"/>
</dbReference>
<dbReference type="Proteomes" id="UP000885264">
    <property type="component" value="Unassembled WGS sequence"/>
</dbReference>
<dbReference type="AlphaFoldDB" id="A0A3V4VQR6"/>
<name>A0A3V4VQR6_SALER</name>
<dbReference type="PANTHER" id="PTHR36933:SF1">
    <property type="entry name" value="SLL0788 PROTEIN"/>
    <property type="match status" value="1"/>
</dbReference>
<reference evidence="3" key="1">
    <citation type="submission" date="2018-07" db="EMBL/GenBank/DDBJ databases">
        <authorList>
            <consortium name="GenomeTrakr network: Whole genome sequencing for foodborne pathogen traceback"/>
        </authorList>
    </citation>
    <scope>NUCLEOTIDE SEQUENCE [LARGE SCALE GENOMIC DNA]</scope>
    <source>
        <strain evidence="3">FDA00013282</strain>
    </source>
</reference>
<sequence>MTTIAVLLMGLSATVSWAGDLPAQQAAQMHQELSTSMQKMHDDMHKGMMSNDPDVAFAAGMLPHHIGAVEMAKTELKYGTDPQMRKLAQSIIASQDKEIKEMQEWLKAHGQSAE</sequence>
<feature type="chain" id="PRO_5030086936" evidence="1">
    <location>
        <begin position="19"/>
        <end position="114"/>
    </location>
</feature>
<proteinExistence type="predicted"/>
<comment type="caution">
    <text evidence="3">The sequence shown here is derived from an EMBL/GenBank/DDBJ whole genome shotgun (WGS) entry which is preliminary data.</text>
</comment>
<dbReference type="Gene3D" id="1.20.1260.10">
    <property type="match status" value="1"/>
</dbReference>
<evidence type="ECO:0000313" key="3">
    <source>
        <dbReference type="EMBL" id="MJX49224.1"/>
    </source>
</evidence>
<accession>A0A3V4VQR6</accession>
<dbReference type="InterPro" id="IPR005183">
    <property type="entry name" value="DUF305_CopM-like"/>
</dbReference>
<evidence type="ECO:0000256" key="1">
    <source>
        <dbReference type="SAM" id="SignalP"/>
    </source>
</evidence>
<evidence type="ECO:0000259" key="2">
    <source>
        <dbReference type="Pfam" id="PF03713"/>
    </source>
</evidence>
<organism evidence="3">
    <name type="scientific">Salmonella enterica</name>
    <name type="common">Salmonella choleraesuis</name>
    <dbReference type="NCBI Taxonomy" id="28901"/>
    <lineage>
        <taxon>Bacteria</taxon>
        <taxon>Pseudomonadati</taxon>
        <taxon>Pseudomonadota</taxon>
        <taxon>Gammaproteobacteria</taxon>
        <taxon>Enterobacterales</taxon>
        <taxon>Enterobacteriaceae</taxon>
        <taxon>Salmonella</taxon>
    </lineage>
</organism>
<dbReference type="InterPro" id="IPR012347">
    <property type="entry name" value="Ferritin-like"/>
</dbReference>
<protein>
    <submittedName>
        <fullName evidence="3">DUF305 domain-containing protein</fullName>
    </submittedName>
</protein>
<dbReference type="Pfam" id="PF03713">
    <property type="entry name" value="DUF305"/>
    <property type="match status" value="1"/>
</dbReference>